<dbReference type="PANTHER" id="PTHR46854:SF1">
    <property type="entry name" value="5'-ADENYLYLSULFATE REDUCTASE-LIKE 4-RELATED"/>
    <property type="match status" value="1"/>
</dbReference>
<gene>
    <name evidence="8" type="ORF">KI387_013392</name>
</gene>
<proteinExistence type="predicted"/>
<evidence type="ECO:0000256" key="6">
    <source>
        <dbReference type="ARBA" id="ARBA00023180"/>
    </source>
</evidence>
<dbReference type="EMBL" id="JAHRHJ020000009">
    <property type="protein sequence ID" value="KAH9301809.1"/>
    <property type="molecule type" value="Genomic_DNA"/>
</dbReference>
<evidence type="ECO:0000313" key="9">
    <source>
        <dbReference type="Proteomes" id="UP000824469"/>
    </source>
</evidence>
<accession>A0AA38FD80</accession>
<dbReference type="PANTHER" id="PTHR46854">
    <property type="entry name" value="5'-ADENYLYLSULFATE REDUCTASE-LIKE 4-RELATED"/>
    <property type="match status" value="1"/>
</dbReference>
<dbReference type="Proteomes" id="UP000824469">
    <property type="component" value="Unassembled WGS sequence"/>
</dbReference>
<evidence type="ECO:0000256" key="1">
    <source>
        <dbReference type="ARBA" id="ARBA00004167"/>
    </source>
</evidence>
<dbReference type="OMA" id="PNIYHVA"/>
<evidence type="ECO:0000256" key="5">
    <source>
        <dbReference type="ARBA" id="ARBA00023136"/>
    </source>
</evidence>
<evidence type="ECO:0000259" key="7">
    <source>
        <dbReference type="Pfam" id="PF00085"/>
    </source>
</evidence>
<keyword evidence="2" id="KW-0812">Transmembrane</keyword>
<keyword evidence="6" id="KW-0325">Glycoprotein</keyword>
<dbReference type="Gene3D" id="3.40.30.10">
    <property type="entry name" value="Glutaredoxin"/>
    <property type="match status" value="1"/>
</dbReference>
<dbReference type="InterPro" id="IPR036249">
    <property type="entry name" value="Thioredoxin-like_sf"/>
</dbReference>
<dbReference type="AlphaFoldDB" id="A0AA38FD80"/>
<evidence type="ECO:0000313" key="8">
    <source>
        <dbReference type="EMBL" id="KAH9301809.1"/>
    </source>
</evidence>
<organism evidence="8 9">
    <name type="scientific">Taxus chinensis</name>
    <name type="common">Chinese yew</name>
    <name type="synonym">Taxus wallichiana var. chinensis</name>
    <dbReference type="NCBI Taxonomy" id="29808"/>
    <lineage>
        <taxon>Eukaryota</taxon>
        <taxon>Viridiplantae</taxon>
        <taxon>Streptophyta</taxon>
        <taxon>Embryophyta</taxon>
        <taxon>Tracheophyta</taxon>
        <taxon>Spermatophyta</taxon>
        <taxon>Pinopsida</taxon>
        <taxon>Pinidae</taxon>
        <taxon>Conifers II</taxon>
        <taxon>Cupressales</taxon>
        <taxon>Taxaceae</taxon>
        <taxon>Taxus</taxon>
    </lineage>
</organism>
<reference evidence="8 9" key="1">
    <citation type="journal article" date="2021" name="Nat. Plants">
        <title>The Taxus genome provides insights into paclitaxel biosynthesis.</title>
        <authorList>
            <person name="Xiong X."/>
            <person name="Gou J."/>
            <person name="Liao Q."/>
            <person name="Li Y."/>
            <person name="Zhou Q."/>
            <person name="Bi G."/>
            <person name="Li C."/>
            <person name="Du R."/>
            <person name="Wang X."/>
            <person name="Sun T."/>
            <person name="Guo L."/>
            <person name="Liang H."/>
            <person name="Lu P."/>
            <person name="Wu Y."/>
            <person name="Zhang Z."/>
            <person name="Ro D.K."/>
            <person name="Shang Y."/>
            <person name="Huang S."/>
            <person name="Yan J."/>
        </authorList>
    </citation>
    <scope>NUCLEOTIDE SEQUENCE [LARGE SCALE GENOMIC DNA]</scope>
    <source>
        <strain evidence="8">Ta-2019</strain>
    </source>
</reference>
<sequence>LDELERALDFPQYNNVFMAVLFHASWCPFSKTCRSLFDVLSSLFPNIYHVAVEDSAVMPSVLSRYGVHSFPSLFLQNQTSRACYHGSRDLESFVLFYKEITGIEPIILDHLAKDYGNSFRSHFSNDYGQSNEHTLYPWE</sequence>
<dbReference type="Pfam" id="PF00085">
    <property type="entry name" value="Thioredoxin"/>
    <property type="match status" value="1"/>
</dbReference>
<dbReference type="SUPFAM" id="SSF52833">
    <property type="entry name" value="Thioredoxin-like"/>
    <property type="match status" value="1"/>
</dbReference>
<evidence type="ECO:0000256" key="3">
    <source>
        <dbReference type="ARBA" id="ARBA00022729"/>
    </source>
</evidence>
<comment type="subcellular location">
    <subcellularLocation>
        <location evidence="1">Membrane</location>
        <topology evidence="1">Single-pass membrane protein</topology>
    </subcellularLocation>
</comment>
<feature type="non-terminal residue" evidence="8">
    <location>
        <position position="139"/>
    </location>
</feature>
<evidence type="ECO:0000256" key="4">
    <source>
        <dbReference type="ARBA" id="ARBA00022989"/>
    </source>
</evidence>
<keyword evidence="3" id="KW-0732">Signal</keyword>
<protein>
    <recommendedName>
        <fullName evidence="7">Thioredoxin domain-containing protein</fullName>
    </recommendedName>
</protein>
<dbReference type="GO" id="GO:0016020">
    <property type="term" value="C:membrane"/>
    <property type="evidence" value="ECO:0007669"/>
    <property type="project" value="UniProtKB-SubCell"/>
</dbReference>
<feature type="non-terminal residue" evidence="8">
    <location>
        <position position="1"/>
    </location>
</feature>
<dbReference type="InterPro" id="IPR013766">
    <property type="entry name" value="Thioredoxin_domain"/>
</dbReference>
<evidence type="ECO:0000256" key="2">
    <source>
        <dbReference type="ARBA" id="ARBA00022692"/>
    </source>
</evidence>
<feature type="domain" description="Thioredoxin" evidence="7">
    <location>
        <begin position="17"/>
        <end position="95"/>
    </location>
</feature>
<comment type="caution">
    <text evidence="8">The sequence shown here is derived from an EMBL/GenBank/DDBJ whole genome shotgun (WGS) entry which is preliminary data.</text>
</comment>
<keyword evidence="9" id="KW-1185">Reference proteome</keyword>
<dbReference type="InterPro" id="IPR044606">
    <property type="entry name" value="APRL4/6"/>
</dbReference>
<keyword evidence="5" id="KW-0472">Membrane</keyword>
<name>A0AA38FD80_TAXCH</name>
<keyword evidence="4" id="KW-1133">Transmembrane helix</keyword>